<keyword evidence="1" id="KW-0175">Coiled coil</keyword>
<feature type="coiled-coil region" evidence="1">
    <location>
        <begin position="148"/>
        <end position="199"/>
    </location>
</feature>
<gene>
    <name evidence="3" type="ORF">FOL47_000053</name>
</gene>
<feature type="region of interest" description="Disordered" evidence="2">
    <location>
        <begin position="323"/>
        <end position="366"/>
    </location>
</feature>
<accession>A0A7J6N3U3</accession>
<feature type="region of interest" description="Disordered" evidence="2">
    <location>
        <begin position="79"/>
        <end position="116"/>
    </location>
</feature>
<evidence type="ECO:0000256" key="1">
    <source>
        <dbReference type="SAM" id="Coils"/>
    </source>
</evidence>
<dbReference type="AlphaFoldDB" id="A0A7J6N3U3"/>
<sequence length="455" mass="51418">MAARNPGPTLQAAPLGLPTFRRRNLRDHMARLAFKDSEVNTRVYKVVYENLGVFGRIDANKMVGKNRIRNRDIQVGHANEVKREGREAEEEYDLEDPISSNSSTTSSSSPSHIVEPPVSVDETILLRQRLADLEQLLEASREGDRHNARQRQLERDVYKKKLQDLTQKLGEFQSMEIKVLEMQQELSEVREERHKVAQETVRLRERNAELAKEYATSVARWKTSAGDIKKENERLRGKLSSKRDKIKRLEDELSHAKQLNEIHKGTDARLRECEEELRSTKMDLEAALSDARHGSQEVANLRGKCNSIGARLKAAEEQLVRARRATVHHAEEAPRPPSTGTLSAPGGRMAAPSQLPASPERPRSTGRLAYGDVRAYSPQRTGWQQQQQQPMATMPHYFLPPPLSPQASAVPLPTRNYVPVLQSSCGRYSPQYPSPQRMGSSPIPPMPIPIVRRPQ</sequence>
<reference evidence="3 4" key="1">
    <citation type="submission" date="2020-04" db="EMBL/GenBank/DDBJ databases">
        <title>Perkinsus chesapeaki whole genome sequence.</title>
        <authorList>
            <person name="Bogema D.R."/>
        </authorList>
    </citation>
    <scope>NUCLEOTIDE SEQUENCE [LARGE SCALE GENOMIC DNA]</scope>
    <source>
        <strain evidence="3">ATCC PRA-425</strain>
    </source>
</reference>
<dbReference type="OrthoDB" id="413436at2759"/>
<keyword evidence="4" id="KW-1185">Reference proteome</keyword>
<evidence type="ECO:0000313" key="3">
    <source>
        <dbReference type="EMBL" id="KAF4678324.1"/>
    </source>
</evidence>
<organism evidence="3 4">
    <name type="scientific">Perkinsus chesapeaki</name>
    <name type="common">Clam parasite</name>
    <name type="synonym">Perkinsus andrewsi</name>
    <dbReference type="NCBI Taxonomy" id="330153"/>
    <lineage>
        <taxon>Eukaryota</taxon>
        <taxon>Sar</taxon>
        <taxon>Alveolata</taxon>
        <taxon>Perkinsozoa</taxon>
        <taxon>Perkinsea</taxon>
        <taxon>Perkinsida</taxon>
        <taxon>Perkinsidae</taxon>
        <taxon>Perkinsus</taxon>
    </lineage>
</organism>
<dbReference type="Proteomes" id="UP000591131">
    <property type="component" value="Unassembled WGS sequence"/>
</dbReference>
<evidence type="ECO:0000313" key="4">
    <source>
        <dbReference type="Proteomes" id="UP000591131"/>
    </source>
</evidence>
<name>A0A7J6N3U3_PERCH</name>
<evidence type="ECO:0000256" key="2">
    <source>
        <dbReference type="SAM" id="MobiDB-lite"/>
    </source>
</evidence>
<protein>
    <submittedName>
        <fullName evidence="3">Uncharacterized protein</fullName>
    </submittedName>
</protein>
<feature type="compositionally biased region" description="Acidic residues" evidence="2">
    <location>
        <begin position="87"/>
        <end position="96"/>
    </location>
</feature>
<dbReference type="EMBL" id="JAAPAO010000001">
    <property type="protein sequence ID" value="KAF4678324.1"/>
    <property type="molecule type" value="Genomic_DNA"/>
</dbReference>
<feature type="region of interest" description="Disordered" evidence="2">
    <location>
        <begin position="428"/>
        <end position="455"/>
    </location>
</feature>
<comment type="caution">
    <text evidence="3">The sequence shown here is derived from an EMBL/GenBank/DDBJ whole genome shotgun (WGS) entry which is preliminary data.</text>
</comment>
<proteinExistence type="predicted"/>
<feature type="compositionally biased region" description="Low complexity" evidence="2">
    <location>
        <begin position="99"/>
        <end position="111"/>
    </location>
</feature>